<feature type="transmembrane region" description="Helical" evidence="6">
    <location>
        <begin position="75"/>
        <end position="92"/>
    </location>
</feature>
<feature type="transmembrane region" description="Helical" evidence="6">
    <location>
        <begin position="150"/>
        <end position="173"/>
    </location>
</feature>
<evidence type="ECO:0000256" key="2">
    <source>
        <dbReference type="ARBA" id="ARBA00022475"/>
    </source>
</evidence>
<organism evidence="7 8">
    <name type="scientific">Celeribacter baekdonensis</name>
    <dbReference type="NCBI Taxonomy" id="875171"/>
    <lineage>
        <taxon>Bacteria</taxon>
        <taxon>Pseudomonadati</taxon>
        <taxon>Pseudomonadota</taxon>
        <taxon>Alphaproteobacteria</taxon>
        <taxon>Rhodobacterales</taxon>
        <taxon>Roseobacteraceae</taxon>
        <taxon>Celeribacter</taxon>
    </lineage>
</organism>
<evidence type="ECO:0000256" key="5">
    <source>
        <dbReference type="ARBA" id="ARBA00023136"/>
    </source>
</evidence>
<name>A0A1G7GT80_9RHOB</name>
<evidence type="ECO:0000313" key="8">
    <source>
        <dbReference type="Proteomes" id="UP000182284"/>
    </source>
</evidence>
<dbReference type="AlphaFoldDB" id="A0A1G7GT80"/>
<feature type="transmembrane region" description="Helical" evidence="6">
    <location>
        <begin position="185"/>
        <end position="202"/>
    </location>
</feature>
<evidence type="ECO:0000256" key="6">
    <source>
        <dbReference type="SAM" id="Phobius"/>
    </source>
</evidence>
<sequence>MMHPAFPVFLTGFLTGLSLIVAIGAQNAFVLRQGIRRAHVLPIVLVCAFSDAVLIAVGVFASAQVSEAFPHVLPLMRWGGAAFLALYGAKAARAAIKGGGHLEAATGGAGSLVAAVSTALALTWLNPHVYLDTVVLLGAVSARFSEAQGIFAIGAITASFAFFFSLGFGARFLAPLFARATSWRVLDAVIAGVMWTIAIGLVRGG</sequence>
<dbReference type="GO" id="GO:0005886">
    <property type="term" value="C:plasma membrane"/>
    <property type="evidence" value="ECO:0007669"/>
    <property type="project" value="UniProtKB-SubCell"/>
</dbReference>
<feature type="transmembrane region" description="Helical" evidence="6">
    <location>
        <begin position="6"/>
        <end position="31"/>
    </location>
</feature>
<dbReference type="GO" id="GO:0015171">
    <property type="term" value="F:amino acid transmembrane transporter activity"/>
    <property type="evidence" value="ECO:0007669"/>
    <property type="project" value="TreeGrafter"/>
</dbReference>
<dbReference type="RefSeq" id="WP_245707939.1">
    <property type="nucleotide sequence ID" value="NZ_FNBL01000001.1"/>
</dbReference>
<dbReference type="Proteomes" id="UP000182284">
    <property type="component" value="Unassembled WGS sequence"/>
</dbReference>
<dbReference type="PANTHER" id="PTHR30086:SF20">
    <property type="entry name" value="ARGININE EXPORTER PROTEIN ARGO-RELATED"/>
    <property type="match status" value="1"/>
</dbReference>
<evidence type="ECO:0000256" key="1">
    <source>
        <dbReference type="ARBA" id="ARBA00004651"/>
    </source>
</evidence>
<protein>
    <submittedName>
        <fullName evidence="7">L-lysine exporter family protein LysE/ArgO</fullName>
    </submittedName>
</protein>
<keyword evidence="2" id="KW-1003">Cell membrane</keyword>
<comment type="subcellular location">
    <subcellularLocation>
        <location evidence="1">Cell membrane</location>
        <topology evidence="1">Multi-pass membrane protein</topology>
    </subcellularLocation>
</comment>
<reference evidence="7 8" key="1">
    <citation type="submission" date="2016-10" db="EMBL/GenBank/DDBJ databases">
        <authorList>
            <person name="de Groot N.N."/>
        </authorList>
    </citation>
    <scope>NUCLEOTIDE SEQUENCE [LARGE SCALE GENOMIC DNA]</scope>
    <source>
        <strain evidence="7 8">DSM 27375</strain>
    </source>
</reference>
<accession>A0A1G7GT80</accession>
<evidence type="ECO:0000256" key="3">
    <source>
        <dbReference type="ARBA" id="ARBA00022692"/>
    </source>
</evidence>
<feature type="transmembrane region" description="Helical" evidence="6">
    <location>
        <begin position="104"/>
        <end position="125"/>
    </location>
</feature>
<evidence type="ECO:0000256" key="4">
    <source>
        <dbReference type="ARBA" id="ARBA00022989"/>
    </source>
</evidence>
<dbReference type="InterPro" id="IPR001123">
    <property type="entry name" value="LeuE-type"/>
</dbReference>
<dbReference type="Pfam" id="PF01810">
    <property type="entry name" value="LysE"/>
    <property type="match status" value="1"/>
</dbReference>
<keyword evidence="3 6" id="KW-0812">Transmembrane</keyword>
<keyword evidence="4 6" id="KW-1133">Transmembrane helix</keyword>
<evidence type="ECO:0000313" key="7">
    <source>
        <dbReference type="EMBL" id="SDE91326.1"/>
    </source>
</evidence>
<dbReference type="EMBL" id="FNBL01000001">
    <property type="protein sequence ID" value="SDE91326.1"/>
    <property type="molecule type" value="Genomic_DNA"/>
</dbReference>
<keyword evidence="5 6" id="KW-0472">Membrane</keyword>
<feature type="transmembrane region" description="Helical" evidence="6">
    <location>
        <begin position="43"/>
        <end position="63"/>
    </location>
</feature>
<proteinExistence type="predicted"/>
<gene>
    <name evidence="7" type="ORF">SAMN04488117_101704</name>
</gene>
<dbReference type="PANTHER" id="PTHR30086">
    <property type="entry name" value="ARGININE EXPORTER PROTEIN ARGO"/>
    <property type="match status" value="1"/>
</dbReference>